<organism evidence="1 2">
    <name type="scientific">Cohnella abietis</name>
    <dbReference type="NCBI Taxonomy" id="2507935"/>
    <lineage>
        <taxon>Bacteria</taxon>
        <taxon>Bacillati</taxon>
        <taxon>Bacillota</taxon>
        <taxon>Bacilli</taxon>
        <taxon>Bacillales</taxon>
        <taxon>Paenibacillaceae</taxon>
        <taxon>Cohnella</taxon>
    </lineage>
</organism>
<reference evidence="1 2" key="1">
    <citation type="submission" date="2019-01" db="EMBL/GenBank/DDBJ databases">
        <title>Complete genome sequence of Cohnella hallensis HS21 isolated from Korean fir (Abies koreana) rhizospheric soil.</title>
        <authorList>
            <person name="Jiang L."/>
            <person name="Kang S.W."/>
            <person name="Kim S."/>
            <person name="Jung J."/>
            <person name="Kim C.Y."/>
            <person name="Kim D.H."/>
            <person name="Kim S.W."/>
            <person name="Lee J."/>
        </authorList>
    </citation>
    <scope>NUCLEOTIDE SEQUENCE [LARGE SCALE GENOMIC DNA]</scope>
    <source>
        <strain evidence="1 2">HS21</strain>
    </source>
</reference>
<accession>A0A3T1D3N5</accession>
<dbReference type="EMBL" id="AP019400">
    <property type="protein sequence ID" value="BBI32717.1"/>
    <property type="molecule type" value="Genomic_DNA"/>
</dbReference>
<dbReference type="OrthoDB" id="3826869at2"/>
<evidence type="ECO:0008006" key="3">
    <source>
        <dbReference type="Google" id="ProtNLM"/>
    </source>
</evidence>
<protein>
    <recommendedName>
        <fullName evidence="3">L-rhamnose mutarotase</fullName>
    </recommendedName>
</protein>
<dbReference type="InterPro" id="IPR008000">
    <property type="entry name" value="Rham/fucose_mutarotase"/>
</dbReference>
<dbReference type="InterPro" id="IPR011008">
    <property type="entry name" value="Dimeric_a/b-barrel"/>
</dbReference>
<dbReference type="GO" id="GO:0016857">
    <property type="term" value="F:racemase and epimerase activity, acting on carbohydrates and derivatives"/>
    <property type="evidence" value="ECO:0007669"/>
    <property type="project" value="InterPro"/>
</dbReference>
<gene>
    <name evidence="1" type="ORF">KCTCHS21_21160</name>
</gene>
<dbReference type="SUPFAM" id="SSF54909">
    <property type="entry name" value="Dimeric alpha+beta barrel"/>
    <property type="match status" value="1"/>
</dbReference>
<proteinExistence type="predicted"/>
<dbReference type="Proteomes" id="UP000289856">
    <property type="component" value="Chromosome"/>
</dbReference>
<keyword evidence="2" id="KW-1185">Reference proteome</keyword>
<name>A0A3T1D3N5_9BACL</name>
<dbReference type="Pfam" id="PF05336">
    <property type="entry name" value="rhaM"/>
    <property type="match status" value="1"/>
</dbReference>
<sequence>MRTNREIRVARLKWDSIGEYRHLHDHIPEQNVKHIIQAGYTELQIFLLDDLLIMLTELDPSQALPDRVIDEQVEKEWHEKTGRCFESEWQQVDTIFDLQQLLNKG</sequence>
<evidence type="ECO:0000313" key="1">
    <source>
        <dbReference type="EMBL" id="BBI32717.1"/>
    </source>
</evidence>
<dbReference type="KEGG" id="cohn:KCTCHS21_21160"/>
<dbReference type="Gene3D" id="3.30.70.100">
    <property type="match status" value="1"/>
</dbReference>
<dbReference type="AlphaFoldDB" id="A0A3T1D3N5"/>
<evidence type="ECO:0000313" key="2">
    <source>
        <dbReference type="Proteomes" id="UP000289856"/>
    </source>
</evidence>
<dbReference type="RefSeq" id="WP_157994011.1">
    <property type="nucleotide sequence ID" value="NZ_AP019400.1"/>
</dbReference>